<accession>A0A9R1WF68</accession>
<evidence type="ECO:0000313" key="2">
    <source>
        <dbReference type="Proteomes" id="UP000235145"/>
    </source>
</evidence>
<reference evidence="1 2" key="1">
    <citation type="journal article" date="2017" name="Nat. Commun.">
        <title>Genome assembly with in vitro proximity ligation data and whole-genome triplication in lettuce.</title>
        <authorList>
            <person name="Reyes-Chin-Wo S."/>
            <person name="Wang Z."/>
            <person name="Yang X."/>
            <person name="Kozik A."/>
            <person name="Arikit S."/>
            <person name="Song C."/>
            <person name="Xia L."/>
            <person name="Froenicke L."/>
            <person name="Lavelle D.O."/>
            <person name="Truco M.J."/>
            <person name="Xia R."/>
            <person name="Zhu S."/>
            <person name="Xu C."/>
            <person name="Xu H."/>
            <person name="Xu X."/>
            <person name="Cox K."/>
            <person name="Korf I."/>
            <person name="Meyers B.C."/>
            <person name="Michelmore R.W."/>
        </authorList>
    </citation>
    <scope>NUCLEOTIDE SEQUENCE [LARGE SCALE GENOMIC DNA]</scope>
    <source>
        <strain evidence="2">cv. Salinas</strain>
        <tissue evidence="1">Seedlings</tissue>
    </source>
</reference>
<comment type="caution">
    <text evidence="1">The sequence shown here is derived from an EMBL/GenBank/DDBJ whole genome shotgun (WGS) entry which is preliminary data.</text>
</comment>
<name>A0A9R1WF68_LACSA</name>
<proteinExistence type="predicted"/>
<dbReference type="Proteomes" id="UP000235145">
    <property type="component" value="Unassembled WGS sequence"/>
</dbReference>
<dbReference type="AlphaFoldDB" id="A0A9R1WF68"/>
<gene>
    <name evidence="1" type="ORF">LSAT_V11C100005190</name>
</gene>
<organism evidence="1 2">
    <name type="scientific">Lactuca sativa</name>
    <name type="common">Garden lettuce</name>
    <dbReference type="NCBI Taxonomy" id="4236"/>
    <lineage>
        <taxon>Eukaryota</taxon>
        <taxon>Viridiplantae</taxon>
        <taxon>Streptophyta</taxon>
        <taxon>Embryophyta</taxon>
        <taxon>Tracheophyta</taxon>
        <taxon>Spermatophyta</taxon>
        <taxon>Magnoliopsida</taxon>
        <taxon>eudicotyledons</taxon>
        <taxon>Gunneridae</taxon>
        <taxon>Pentapetalae</taxon>
        <taxon>asterids</taxon>
        <taxon>campanulids</taxon>
        <taxon>Asterales</taxon>
        <taxon>Asteraceae</taxon>
        <taxon>Cichorioideae</taxon>
        <taxon>Cichorieae</taxon>
        <taxon>Lactucinae</taxon>
        <taxon>Lactuca</taxon>
    </lineage>
</organism>
<sequence length="127" mass="14883">MKTYENQVCMMKLEHKCTMLTKWQSHKNVENVVKMKYIMYDPSTRWNKMVPKVNDIFESPSQLKICSQIILEVKKIISNKGLLILMYHTIEHCSSSSHMPSSNVYTLDQHVSFTHSMRITAMKLSIL</sequence>
<keyword evidence="2" id="KW-1185">Reference proteome</keyword>
<protein>
    <submittedName>
        <fullName evidence="1">Uncharacterized protein</fullName>
    </submittedName>
</protein>
<evidence type="ECO:0000313" key="1">
    <source>
        <dbReference type="EMBL" id="KAJ0225607.1"/>
    </source>
</evidence>
<dbReference type="EMBL" id="NBSK02000001">
    <property type="protein sequence ID" value="KAJ0225607.1"/>
    <property type="molecule type" value="Genomic_DNA"/>
</dbReference>